<evidence type="ECO:0000313" key="2">
    <source>
        <dbReference type="EMBL" id="NRQ41639.1"/>
    </source>
</evidence>
<dbReference type="EMBL" id="JABSOD010000003">
    <property type="protein sequence ID" value="NRQ41639.1"/>
    <property type="molecule type" value="Genomic_DNA"/>
</dbReference>
<dbReference type="AlphaFoldDB" id="A0A7Y5EGR7"/>
<dbReference type="Proteomes" id="UP000523161">
    <property type="component" value="Unassembled WGS sequence"/>
</dbReference>
<reference evidence="2 3" key="1">
    <citation type="submission" date="2020-06" db="EMBL/GenBank/DDBJ databases">
        <title>Rheinheimera sp. nov., a marine bacterium isolated from coastal.</title>
        <authorList>
            <person name="Yu Q."/>
            <person name="Qi Y."/>
            <person name="Pu J."/>
        </authorList>
    </citation>
    <scope>NUCLEOTIDE SEQUENCE [LARGE SCALE GENOMIC DNA]</scope>
    <source>
        <strain evidence="2 3">YQF-2</strain>
    </source>
</reference>
<evidence type="ECO:0000259" key="1">
    <source>
        <dbReference type="SMART" id="SM00062"/>
    </source>
</evidence>
<feature type="domain" description="Solute-binding protein family 3/N-terminal" evidence="1">
    <location>
        <begin position="16"/>
        <end position="234"/>
    </location>
</feature>
<keyword evidence="3" id="KW-1185">Reference proteome</keyword>
<dbReference type="SMART" id="SM00062">
    <property type="entry name" value="PBPb"/>
    <property type="match status" value="1"/>
</dbReference>
<protein>
    <submittedName>
        <fullName evidence="2">Transporter substrate-binding domain-containing protein</fullName>
    </submittedName>
</protein>
<dbReference type="Gene3D" id="3.40.190.10">
    <property type="entry name" value="Periplasmic binding protein-like II"/>
    <property type="match status" value="2"/>
</dbReference>
<dbReference type="SUPFAM" id="SSF53850">
    <property type="entry name" value="Periplasmic binding protein-like II"/>
    <property type="match status" value="1"/>
</dbReference>
<gene>
    <name evidence="2" type="ORF">HRH59_03525</name>
</gene>
<name>A0A7Y5EGR7_9GAMM</name>
<dbReference type="Pfam" id="PF00497">
    <property type="entry name" value="SBP_bac_3"/>
    <property type="match status" value="1"/>
</dbReference>
<accession>A0A7Y5EGR7</accession>
<organism evidence="2 3">
    <name type="scientific">Rheinheimera lutimaris</name>
    <dbReference type="NCBI Taxonomy" id="2740584"/>
    <lineage>
        <taxon>Bacteria</taxon>
        <taxon>Pseudomonadati</taxon>
        <taxon>Pseudomonadota</taxon>
        <taxon>Gammaproteobacteria</taxon>
        <taxon>Chromatiales</taxon>
        <taxon>Chromatiaceae</taxon>
        <taxon>Rheinheimera</taxon>
    </lineage>
</organism>
<proteinExistence type="predicted"/>
<dbReference type="InterPro" id="IPR001638">
    <property type="entry name" value="Solute-binding_3/MltF_N"/>
</dbReference>
<sequence length="237" mass="26263">MLLFMLLQAMLIQAQPLRVGLHLSAPWSFYNGEGEPEGTEYRLVSRIFANAGYEVQYELYSYSRLLKQFSDKKLDCASPVAIAVDGASYTQAYLPFQDVAISLQDAGLKVETLQDLADKRIAAYQQAKQILGSDFAQAVSTAGYLELAERKLQLELLFSERVQLVIGERRVLLHLATELAPHIKLTVHPLFAAQSYPAACWQPEHAEAFNRGLAQLAQSGELAAMLRDKTQAGDGTK</sequence>
<dbReference type="RefSeq" id="WP_173499891.1">
    <property type="nucleotide sequence ID" value="NZ_JABSOD010000003.1"/>
</dbReference>
<comment type="caution">
    <text evidence="2">The sequence shown here is derived from an EMBL/GenBank/DDBJ whole genome shotgun (WGS) entry which is preliminary data.</text>
</comment>
<evidence type="ECO:0000313" key="3">
    <source>
        <dbReference type="Proteomes" id="UP000523161"/>
    </source>
</evidence>